<dbReference type="PROSITE" id="PS51085">
    <property type="entry name" value="2FE2S_FER_2"/>
    <property type="match status" value="1"/>
</dbReference>
<evidence type="ECO:0000256" key="1">
    <source>
        <dbReference type="ARBA" id="ARBA00022485"/>
    </source>
</evidence>
<gene>
    <name evidence="10" type="ORF">IAA45_11570</name>
</gene>
<dbReference type="InterPro" id="IPR028261">
    <property type="entry name" value="DPD_II"/>
</dbReference>
<evidence type="ECO:0000256" key="4">
    <source>
        <dbReference type="ARBA" id="ARBA00023002"/>
    </source>
</evidence>
<dbReference type="InterPro" id="IPR023753">
    <property type="entry name" value="FAD/NAD-binding_dom"/>
</dbReference>
<keyword evidence="1" id="KW-0004">4Fe-4S</keyword>
<evidence type="ECO:0000256" key="6">
    <source>
        <dbReference type="ARBA" id="ARBA00023014"/>
    </source>
</evidence>
<dbReference type="Gene3D" id="3.40.228.10">
    <property type="entry name" value="Dimethylsulfoxide Reductase, domain 2"/>
    <property type="match status" value="1"/>
</dbReference>
<sequence length="1165" mass="127178">MNKFRLNIDGKEVLGVPGQTILEVARENDINIPTLCYDERTEIYGACGLCVVEVEGNPKLCKACATQIAPNMVVNTKTDRVIESRKTNLELLISNHRGDCRPPCVLACPAGTDCQGYVGLIANGRYEEAIELIKEKIPLPASIGRVCPHPCETACRRGMVDEPISIAWLKRFAADTDMFGEDPFMPEIAPSTGKNVAIIGGGPYGLSMAYFLRQMGHEITIYEAMPKLGGMLRYGIPEYRLPKEVLDEEIALIERMGVTMIPNTKIGQDISFETIKRDYDAVCVGIGAWVSTGVRCKGEDADGVIGGINFLRKVVRNESIDLGENVAIVGGGNTAMDACRTAVRLGAKKVYNIYRRTKDEMPADMVEIEEAEEEGVIFLNLTNPLEIISDENGHCRQMVLQVMKLGEPDASGRRAPIPVEGETKTIDVDTVILAIGQKVNAEGMDGVELTRKGGIIYDKDTFMTAIPGVFAGGDCGNDKISIAVESIADARKGSYVVDAYLNGETVAYKPEYTVKRDDLTPASFEDRERMCRPKMEQLSAEERKDNFTEVVFGYDEEQAQADAARCLECGCGDYFECKLIHYANEYDVKPDRFAGDINLTEFEDEHPFILRDPNKCILCGTCVRVCDEVMGVGALGLVKRGFDTVVMPALEQPLAETGCISCGQCVSCCPTGALQERLSIEKSVPLETTEVDTTCSHCSIGCSLHLETYGDMLIKAMPDREGAVNKGLLCARGKFGFDCSMVEGKLYDPMAKNTEGQLEEVDYHDAFVLTAKKAESVAAKYGKDAVAVAISDRYTNEEAYVMKKFADAIGAKTLCFNNRVCGLEKVLGVNASPNTIDELLSTEVILVTGFDGAQVLRVKLKEAAKNGAKVILINPEGYEQEHFQFAYKTIYTANDLSFLKGIAKAVAAQKGSDVEGYEAFVKSVENAEVTDEIKEIADLYANAKKAMIVFQQNLVTVEAATLLADLALVSGHIGKPRDGILMLRPKNNSQGINDLGITAGAEAMDGVKALIDFGEDVDPKYLENLEFLMVCDTHMTATAEKADVVIPGTGFASADGTYTNTERRLQVVEEAIDEDVVFNNWEVAAELAHVYEVEMPYDEAADISEEMNAELPYYREAYIGEISGGALACKGAALVEVADARFADPLKCTDHLTNMIDERVPKKEA</sequence>
<dbReference type="Pfam" id="PF07992">
    <property type="entry name" value="Pyr_redox_2"/>
    <property type="match status" value="1"/>
</dbReference>
<dbReference type="InterPro" id="IPR006963">
    <property type="entry name" value="Mopterin_OxRdtase_4Fe-4S_dom"/>
</dbReference>
<evidence type="ECO:0000256" key="2">
    <source>
        <dbReference type="ARBA" id="ARBA00022723"/>
    </source>
</evidence>
<dbReference type="PRINTS" id="PR00419">
    <property type="entry name" value="ADXRDTASE"/>
</dbReference>
<feature type="domain" description="4Fe-4S ferredoxin-type" evidence="8">
    <location>
        <begin position="607"/>
        <end position="640"/>
    </location>
</feature>
<dbReference type="CDD" id="cd00207">
    <property type="entry name" value="fer2"/>
    <property type="match status" value="1"/>
</dbReference>
<keyword evidence="3" id="KW-0677">Repeat</keyword>
<dbReference type="Pfam" id="PF04879">
    <property type="entry name" value="Molybdop_Fe4S4"/>
    <property type="match status" value="1"/>
</dbReference>
<evidence type="ECO:0000259" key="9">
    <source>
        <dbReference type="PROSITE" id="PS51669"/>
    </source>
</evidence>
<evidence type="ECO:0000259" key="7">
    <source>
        <dbReference type="PROSITE" id="PS51085"/>
    </source>
</evidence>
<dbReference type="PANTHER" id="PTHR42783:SF3">
    <property type="entry name" value="GLUTAMATE SYNTHASE [NADPH] SMALL CHAIN-RELATED"/>
    <property type="match status" value="1"/>
</dbReference>
<reference evidence="10" key="2">
    <citation type="submission" date="2021-04" db="EMBL/GenBank/DDBJ databases">
        <authorList>
            <person name="Gilroy R."/>
        </authorList>
    </citation>
    <scope>NUCLEOTIDE SEQUENCE</scope>
    <source>
        <strain evidence="10">ChiSjej1B19-8411</strain>
    </source>
</reference>
<dbReference type="Gene3D" id="3.40.50.740">
    <property type="match status" value="2"/>
</dbReference>
<dbReference type="AlphaFoldDB" id="A0A9D1WJE1"/>
<feature type="domain" description="2Fe-2S ferredoxin-type" evidence="7">
    <location>
        <begin position="2"/>
        <end position="80"/>
    </location>
</feature>
<dbReference type="InterPro" id="IPR017896">
    <property type="entry name" value="4Fe4S_Fe-S-bd"/>
</dbReference>
<dbReference type="GO" id="GO:0051539">
    <property type="term" value="F:4 iron, 4 sulfur cluster binding"/>
    <property type="evidence" value="ECO:0007669"/>
    <property type="project" value="UniProtKB-KW"/>
</dbReference>
<dbReference type="Gene3D" id="3.30.70.20">
    <property type="match status" value="1"/>
</dbReference>
<keyword evidence="2" id="KW-0479">Metal-binding</keyword>
<dbReference type="Pfam" id="PF14691">
    <property type="entry name" value="Fer4_20"/>
    <property type="match status" value="1"/>
</dbReference>
<dbReference type="SUPFAM" id="SSF53706">
    <property type="entry name" value="Formate dehydrogenase/DMSO reductase, domains 1-3"/>
    <property type="match status" value="1"/>
</dbReference>
<dbReference type="InterPro" id="IPR001041">
    <property type="entry name" value="2Fe-2S_ferredoxin-type"/>
</dbReference>
<comment type="caution">
    <text evidence="10">The sequence shown here is derived from an EMBL/GenBank/DDBJ whole genome shotgun (WGS) entry which is preliminary data.</text>
</comment>
<dbReference type="PANTHER" id="PTHR42783">
    <property type="entry name" value="GLUTAMATE SYNTHASE [NADPH] SMALL CHAIN"/>
    <property type="match status" value="1"/>
</dbReference>
<reference evidence="10" key="1">
    <citation type="journal article" date="2021" name="PeerJ">
        <title>Extensive microbial diversity within the chicken gut microbiome revealed by metagenomics and culture.</title>
        <authorList>
            <person name="Gilroy R."/>
            <person name="Ravi A."/>
            <person name="Getino M."/>
            <person name="Pursley I."/>
            <person name="Horton D.L."/>
            <person name="Alikhan N.F."/>
            <person name="Baker D."/>
            <person name="Gharbi K."/>
            <person name="Hall N."/>
            <person name="Watson M."/>
            <person name="Adriaenssens E.M."/>
            <person name="Foster-Nyarko E."/>
            <person name="Jarju S."/>
            <person name="Secka A."/>
            <person name="Antonio M."/>
            <person name="Oren A."/>
            <person name="Chaudhuri R.R."/>
            <person name="La Ragione R."/>
            <person name="Hildebrand F."/>
            <person name="Pallen M.J."/>
        </authorList>
    </citation>
    <scope>NUCLEOTIDE SEQUENCE</scope>
    <source>
        <strain evidence="10">ChiSjej1B19-8411</strain>
    </source>
</reference>
<dbReference type="FunFam" id="3.30.70.20:FF:000035">
    <property type="entry name" value="Iron hydrogenase 1"/>
    <property type="match status" value="1"/>
</dbReference>
<evidence type="ECO:0000256" key="5">
    <source>
        <dbReference type="ARBA" id="ARBA00023004"/>
    </source>
</evidence>
<proteinExistence type="predicted"/>
<dbReference type="SUPFAM" id="SSF54292">
    <property type="entry name" value="2Fe-2S ferredoxin-like"/>
    <property type="match status" value="1"/>
</dbReference>
<accession>A0A9D1WJE1</accession>
<dbReference type="InterPro" id="IPR036010">
    <property type="entry name" value="2Fe-2S_ferredoxin-like_sf"/>
</dbReference>
<dbReference type="GO" id="GO:0016491">
    <property type="term" value="F:oxidoreductase activity"/>
    <property type="evidence" value="ECO:0007669"/>
    <property type="project" value="UniProtKB-KW"/>
</dbReference>
<evidence type="ECO:0000256" key="3">
    <source>
        <dbReference type="ARBA" id="ARBA00022737"/>
    </source>
</evidence>
<keyword evidence="6" id="KW-0411">Iron-sulfur</keyword>
<dbReference type="SUPFAM" id="SSF54862">
    <property type="entry name" value="4Fe-4S ferredoxins"/>
    <property type="match status" value="1"/>
</dbReference>
<dbReference type="Pfam" id="PF13510">
    <property type="entry name" value="Fer2_4"/>
    <property type="match status" value="1"/>
</dbReference>
<dbReference type="SMART" id="SM00926">
    <property type="entry name" value="Molybdop_Fe4S4"/>
    <property type="match status" value="1"/>
</dbReference>
<dbReference type="InterPro" id="IPR009051">
    <property type="entry name" value="Helical_ferredxn"/>
</dbReference>
<dbReference type="Proteomes" id="UP000886817">
    <property type="component" value="Unassembled WGS sequence"/>
</dbReference>
<feature type="domain" description="4Fe-4S ferredoxin-type" evidence="8">
    <location>
        <begin position="651"/>
        <end position="679"/>
    </location>
</feature>
<dbReference type="SUPFAM" id="SSF51971">
    <property type="entry name" value="Nucleotide-binding domain"/>
    <property type="match status" value="1"/>
</dbReference>
<dbReference type="GO" id="GO:0046872">
    <property type="term" value="F:metal ion binding"/>
    <property type="evidence" value="ECO:0007669"/>
    <property type="project" value="UniProtKB-KW"/>
</dbReference>
<protein>
    <submittedName>
        <fullName evidence="10">FAD-dependent oxidoreductase</fullName>
    </submittedName>
</protein>
<keyword evidence="5" id="KW-0408">Iron</keyword>
<dbReference type="InterPro" id="IPR036188">
    <property type="entry name" value="FAD/NAD-bd_sf"/>
</dbReference>
<dbReference type="Gene3D" id="2.20.25.90">
    <property type="entry name" value="ADC-like domains"/>
    <property type="match status" value="1"/>
</dbReference>
<dbReference type="Gene3D" id="3.10.20.440">
    <property type="entry name" value="2Fe-2S iron-sulphur cluster binding domain, sarcosine oxidase, alpha subunit, N-terminal domain"/>
    <property type="match status" value="1"/>
</dbReference>
<dbReference type="Gene3D" id="3.50.50.60">
    <property type="entry name" value="FAD/NAD(P)-binding domain"/>
    <property type="match status" value="2"/>
</dbReference>
<dbReference type="EMBL" id="DXEX01000245">
    <property type="protein sequence ID" value="HIX60336.1"/>
    <property type="molecule type" value="Genomic_DNA"/>
</dbReference>
<dbReference type="InterPro" id="IPR006656">
    <property type="entry name" value="Mopterin_OxRdtase"/>
</dbReference>
<dbReference type="PROSITE" id="PS51379">
    <property type="entry name" value="4FE4S_FER_2"/>
    <property type="match status" value="2"/>
</dbReference>
<dbReference type="InterPro" id="IPR054351">
    <property type="entry name" value="NADH_UbQ_OxRdtase_ferredoxin"/>
</dbReference>
<name>A0A9D1WJE1_9FIRM</name>
<feature type="domain" description="4Fe-4S Mo/W bis-MGD-type" evidence="9">
    <location>
        <begin position="688"/>
        <end position="744"/>
    </location>
</feature>
<dbReference type="Pfam" id="PF22117">
    <property type="entry name" value="Fer4_Nqo3"/>
    <property type="match status" value="1"/>
</dbReference>
<dbReference type="SUPFAM" id="SSF46548">
    <property type="entry name" value="alpha-helical ferredoxin"/>
    <property type="match status" value="1"/>
</dbReference>
<dbReference type="InterPro" id="IPR042204">
    <property type="entry name" value="2Fe-2S-bd_N"/>
</dbReference>
<dbReference type="Gene3D" id="1.10.1060.10">
    <property type="entry name" value="Alpha-helical ferredoxin"/>
    <property type="match status" value="1"/>
</dbReference>
<evidence type="ECO:0000259" key="8">
    <source>
        <dbReference type="PROSITE" id="PS51379"/>
    </source>
</evidence>
<evidence type="ECO:0000313" key="10">
    <source>
        <dbReference type="EMBL" id="HIX60336.1"/>
    </source>
</evidence>
<organism evidence="10 11">
    <name type="scientific">Candidatus Blautia gallistercoris</name>
    <dbReference type="NCBI Taxonomy" id="2838490"/>
    <lineage>
        <taxon>Bacteria</taxon>
        <taxon>Bacillati</taxon>
        <taxon>Bacillota</taxon>
        <taxon>Clostridia</taxon>
        <taxon>Lachnospirales</taxon>
        <taxon>Lachnospiraceae</taxon>
        <taxon>Blautia</taxon>
    </lineage>
</organism>
<evidence type="ECO:0000313" key="11">
    <source>
        <dbReference type="Proteomes" id="UP000886817"/>
    </source>
</evidence>
<dbReference type="PROSITE" id="PS51669">
    <property type="entry name" value="4FE4S_MOW_BIS_MGD"/>
    <property type="match status" value="1"/>
</dbReference>
<dbReference type="Pfam" id="PF00384">
    <property type="entry name" value="Molybdopterin"/>
    <property type="match status" value="1"/>
</dbReference>
<keyword evidence="4" id="KW-0560">Oxidoreductase</keyword>